<dbReference type="AlphaFoldDB" id="A0A4C1WA50"/>
<name>A0A4C1WA50_EUMVA</name>
<dbReference type="Proteomes" id="UP000299102">
    <property type="component" value="Unassembled WGS sequence"/>
</dbReference>
<organism evidence="1 2">
    <name type="scientific">Eumeta variegata</name>
    <name type="common">Bagworm moth</name>
    <name type="synonym">Eumeta japonica</name>
    <dbReference type="NCBI Taxonomy" id="151549"/>
    <lineage>
        <taxon>Eukaryota</taxon>
        <taxon>Metazoa</taxon>
        <taxon>Ecdysozoa</taxon>
        <taxon>Arthropoda</taxon>
        <taxon>Hexapoda</taxon>
        <taxon>Insecta</taxon>
        <taxon>Pterygota</taxon>
        <taxon>Neoptera</taxon>
        <taxon>Endopterygota</taxon>
        <taxon>Lepidoptera</taxon>
        <taxon>Glossata</taxon>
        <taxon>Ditrysia</taxon>
        <taxon>Tineoidea</taxon>
        <taxon>Psychidae</taxon>
        <taxon>Oiketicinae</taxon>
        <taxon>Eumeta</taxon>
    </lineage>
</organism>
<keyword evidence="2" id="KW-1185">Reference proteome</keyword>
<evidence type="ECO:0000313" key="1">
    <source>
        <dbReference type="EMBL" id="GBP47392.1"/>
    </source>
</evidence>
<reference evidence="1 2" key="1">
    <citation type="journal article" date="2019" name="Commun. Biol.">
        <title>The bagworm genome reveals a unique fibroin gene that provides high tensile strength.</title>
        <authorList>
            <person name="Kono N."/>
            <person name="Nakamura H."/>
            <person name="Ohtoshi R."/>
            <person name="Tomita M."/>
            <person name="Numata K."/>
            <person name="Arakawa K."/>
        </authorList>
    </citation>
    <scope>NUCLEOTIDE SEQUENCE [LARGE SCALE GENOMIC DNA]</scope>
</reference>
<accession>A0A4C1WA50</accession>
<gene>
    <name evidence="1" type="ORF">EVAR_84984_1</name>
</gene>
<protein>
    <submittedName>
        <fullName evidence="1">Uncharacterized protein</fullName>
    </submittedName>
</protein>
<comment type="caution">
    <text evidence="1">The sequence shown here is derived from an EMBL/GenBank/DDBJ whole genome shotgun (WGS) entry which is preliminary data.</text>
</comment>
<dbReference type="EMBL" id="BGZK01000501">
    <property type="protein sequence ID" value="GBP47392.1"/>
    <property type="molecule type" value="Genomic_DNA"/>
</dbReference>
<sequence length="94" mass="10602">MECNSDLQSNYFIADQRFLPHALFFAIKAVLDIRSIACVIRSDNKISCLLRRGDDPAKVTKMGRMTVATCHLTLVCPRSAYRTIVAAQPRSPRF</sequence>
<proteinExistence type="predicted"/>
<evidence type="ECO:0000313" key="2">
    <source>
        <dbReference type="Proteomes" id="UP000299102"/>
    </source>
</evidence>